<dbReference type="InterPro" id="IPR013766">
    <property type="entry name" value="Thioredoxin_domain"/>
</dbReference>
<evidence type="ECO:0000313" key="3">
    <source>
        <dbReference type="EMBL" id="KFE99354.1"/>
    </source>
</evidence>
<name>A0A085Z4J1_9FLAO</name>
<feature type="domain" description="Thioredoxin" evidence="2">
    <location>
        <begin position="23"/>
        <end position="180"/>
    </location>
</feature>
<sequence>MKKIFSVIVLIFGVSLGFSQENTPPYQEIPTQNEKRVIINDIPMIKYELLEQKIKEEKDVFLVLNFWSTTCAPCVKELPDFIEVNDKLKANPKFKMLLVSLDRAKDKERVIQFIKNKTLTAEVVLLDDIKRMNTWIPKFEKNWDGNIPVTIFYKNGEKIHFNDGEMSKEDLENIIVKNLN</sequence>
<keyword evidence="4" id="KW-1185">Reference proteome</keyword>
<protein>
    <submittedName>
        <fullName evidence="3">Thioredoxin</fullName>
    </submittedName>
</protein>
<dbReference type="AlphaFoldDB" id="A0A085Z4J1"/>
<dbReference type="SUPFAM" id="SSF52833">
    <property type="entry name" value="Thioredoxin-like"/>
    <property type="match status" value="1"/>
</dbReference>
<dbReference type="Gene3D" id="3.40.30.10">
    <property type="entry name" value="Glutaredoxin"/>
    <property type="match status" value="1"/>
</dbReference>
<dbReference type="PANTHER" id="PTHR42852:SF17">
    <property type="entry name" value="THIOREDOXIN-LIKE PROTEIN HI_1115"/>
    <property type="match status" value="1"/>
</dbReference>
<dbReference type="PANTHER" id="PTHR42852">
    <property type="entry name" value="THIOL:DISULFIDE INTERCHANGE PROTEIN DSBE"/>
    <property type="match status" value="1"/>
</dbReference>
<dbReference type="InterPro" id="IPR050553">
    <property type="entry name" value="Thioredoxin_ResA/DsbE_sf"/>
</dbReference>
<dbReference type="PROSITE" id="PS00194">
    <property type="entry name" value="THIOREDOXIN_1"/>
    <property type="match status" value="1"/>
</dbReference>
<organism evidence="3 4">
    <name type="scientific">Chryseobacterium formosense</name>
    <dbReference type="NCBI Taxonomy" id="236814"/>
    <lineage>
        <taxon>Bacteria</taxon>
        <taxon>Pseudomonadati</taxon>
        <taxon>Bacteroidota</taxon>
        <taxon>Flavobacteriia</taxon>
        <taxon>Flavobacteriales</taxon>
        <taxon>Weeksellaceae</taxon>
        <taxon>Chryseobacterium group</taxon>
        <taxon>Chryseobacterium</taxon>
    </lineage>
</organism>
<dbReference type="eggNOG" id="COG0526">
    <property type="taxonomic scope" value="Bacteria"/>
</dbReference>
<accession>A0A085Z4J1</accession>
<comment type="caution">
    <text evidence="3">The sequence shown here is derived from an EMBL/GenBank/DDBJ whole genome shotgun (WGS) entry which is preliminary data.</text>
</comment>
<dbReference type="InterPro" id="IPR017937">
    <property type="entry name" value="Thioredoxin_CS"/>
</dbReference>
<gene>
    <name evidence="3" type="ORF">IX39_01380</name>
</gene>
<reference evidence="3 4" key="1">
    <citation type="submission" date="2014-07" db="EMBL/GenBank/DDBJ databases">
        <title>Genome of Chryseobacterium formosense LMG 24722.</title>
        <authorList>
            <person name="Pipes S.E."/>
            <person name="Stropko S.J."/>
            <person name="Newman J.D."/>
        </authorList>
    </citation>
    <scope>NUCLEOTIDE SEQUENCE [LARGE SCALE GENOMIC DNA]</scope>
    <source>
        <strain evidence="3 4">LMG 24722</strain>
    </source>
</reference>
<dbReference type="RefSeq" id="WP_034672762.1">
    <property type="nucleotide sequence ID" value="NZ_FPAP01000002.1"/>
</dbReference>
<dbReference type="Proteomes" id="UP000028713">
    <property type="component" value="Unassembled WGS sequence"/>
</dbReference>
<dbReference type="CDD" id="cd02966">
    <property type="entry name" value="TlpA_like_family"/>
    <property type="match status" value="1"/>
</dbReference>
<dbReference type="EMBL" id="JPRP01000001">
    <property type="protein sequence ID" value="KFE99354.1"/>
    <property type="molecule type" value="Genomic_DNA"/>
</dbReference>
<keyword evidence="1" id="KW-0676">Redox-active center</keyword>
<evidence type="ECO:0000256" key="1">
    <source>
        <dbReference type="ARBA" id="ARBA00023284"/>
    </source>
</evidence>
<dbReference type="InterPro" id="IPR012336">
    <property type="entry name" value="Thioredoxin-like_fold"/>
</dbReference>
<dbReference type="OrthoDB" id="9815205at2"/>
<dbReference type="PROSITE" id="PS51352">
    <property type="entry name" value="THIOREDOXIN_2"/>
    <property type="match status" value="1"/>
</dbReference>
<evidence type="ECO:0000259" key="2">
    <source>
        <dbReference type="PROSITE" id="PS51352"/>
    </source>
</evidence>
<dbReference type="Pfam" id="PF13905">
    <property type="entry name" value="Thioredoxin_8"/>
    <property type="match status" value="1"/>
</dbReference>
<proteinExistence type="predicted"/>
<evidence type="ECO:0000313" key="4">
    <source>
        <dbReference type="Proteomes" id="UP000028713"/>
    </source>
</evidence>
<dbReference type="InterPro" id="IPR036249">
    <property type="entry name" value="Thioredoxin-like_sf"/>
</dbReference>
<dbReference type="STRING" id="236814.IX39_01380"/>